<feature type="region of interest" description="Disordered" evidence="1">
    <location>
        <begin position="27"/>
        <end position="48"/>
    </location>
</feature>
<evidence type="ECO:0000313" key="2">
    <source>
        <dbReference type="EMBL" id="CAD0360149.1"/>
    </source>
</evidence>
<gene>
    <name evidence="2" type="ORF">CFBP2533_44300</name>
</gene>
<dbReference type="EMBL" id="LR828261">
    <property type="protein sequence ID" value="CAD0360153.1"/>
    <property type="molecule type" value="Genomic_DNA"/>
</dbReference>
<accession>A0A6V7F9W2</accession>
<organism evidence="2">
    <name type="scientific">Xanthomonas hortorum pv. pelargonii</name>
    <dbReference type="NCBI Taxonomy" id="453602"/>
    <lineage>
        <taxon>Bacteria</taxon>
        <taxon>Pseudomonadati</taxon>
        <taxon>Pseudomonadota</taxon>
        <taxon>Gammaproteobacteria</taxon>
        <taxon>Lysobacterales</taxon>
        <taxon>Lysobacteraceae</taxon>
        <taxon>Xanthomonas</taxon>
    </lineage>
</organism>
<protein>
    <submittedName>
        <fullName evidence="2">Uncharacterized protein</fullName>
    </submittedName>
</protein>
<reference evidence="2" key="1">
    <citation type="submission" date="2020-07" db="EMBL/GenBank/DDBJ databases">
        <authorList>
            <person name="Pothier F. J."/>
        </authorList>
    </citation>
    <scope>NUCLEOTIDE SEQUENCE</scope>
    <source>
        <strain evidence="2">CFBP 2533</strain>
    </source>
</reference>
<name>A0A6V7F9W2_9XANT</name>
<evidence type="ECO:0000256" key="1">
    <source>
        <dbReference type="SAM" id="MobiDB-lite"/>
    </source>
</evidence>
<proteinExistence type="predicted"/>
<sequence>MARKQCIIATLGEGFSSCLLADDRAHNAHKKSPVSDRAGRRWRGGGRGRRADDAVAQIQRMPSNGFQLVLPLALSR</sequence>
<dbReference type="AlphaFoldDB" id="A0A6V7F9W2"/>
<dbReference type="EMBL" id="LR828261">
    <property type="protein sequence ID" value="CAD0360149.1"/>
    <property type="molecule type" value="Genomic_DNA"/>
</dbReference>